<dbReference type="Gene3D" id="1.10.260.40">
    <property type="entry name" value="lambda repressor-like DNA-binding domains"/>
    <property type="match status" value="1"/>
</dbReference>
<dbReference type="EMBL" id="LCZJ02000023">
    <property type="protein sequence ID" value="KTD86256.1"/>
    <property type="molecule type" value="Genomic_DNA"/>
</dbReference>
<evidence type="ECO:0000313" key="5">
    <source>
        <dbReference type="EMBL" id="KTD86256.1"/>
    </source>
</evidence>
<dbReference type="SMART" id="SM00354">
    <property type="entry name" value="HTH_LACI"/>
    <property type="match status" value="1"/>
</dbReference>
<keyword evidence="1" id="KW-0805">Transcription regulation</keyword>
<keyword evidence="2" id="KW-0238">DNA-binding</keyword>
<dbReference type="PANTHER" id="PTHR30146">
    <property type="entry name" value="LACI-RELATED TRANSCRIPTIONAL REPRESSOR"/>
    <property type="match status" value="1"/>
</dbReference>
<dbReference type="Pfam" id="PF13377">
    <property type="entry name" value="Peripla_BP_3"/>
    <property type="match status" value="1"/>
</dbReference>
<gene>
    <name evidence="5" type="ORF">UQ64_17340</name>
</gene>
<dbReference type="PRINTS" id="PR00036">
    <property type="entry name" value="HTHLACI"/>
</dbReference>
<protein>
    <submittedName>
        <fullName evidence="5">LacI family transcriptional regulator</fullName>
    </submittedName>
</protein>
<dbReference type="PANTHER" id="PTHR30146:SF109">
    <property type="entry name" value="HTH-TYPE TRANSCRIPTIONAL REGULATOR GALS"/>
    <property type="match status" value="1"/>
</dbReference>
<keyword evidence="6" id="KW-1185">Reference proteome</keyword>
<proteinExistence type="predicted"/>
<dbReference type="OrthoDB" id="9775106at2"/>
<dbReference type="GO" id="GO:0000976">
    <property type="term" value="F:transcription cis-regulatory region binding"/>
    <property type="evidence" value="ECO:0007669"/>
    <property type="project" value="TreeGrafter"/>
</dbReference>
<dbReference type="Gene3D" id="3.40.50.2300">
    <property type="match status" value="2"/>
</dbReference>
<sequence>MSPTIKDIAKAAGVSITTVSRALNGYPDVNEKTRSRIKKLAEKMSYHPNSQAQSLVLKKTNTIGVIISELTRDSVKAAFSFEVLCGISDRSSELNYDIILFSTNPNKQMNKTYSDLCRERNVDGVILKGLKTTDPYLREVIDQSSFPSVLIDIPVAGEGVGHVTTDNVSGVRDAVRHLIQLGHRNIAFINGYKEAAICADRLSGYMLGLQEADITYDVSRVEDGRFSEEGGADAISKILSRHPETTAVVCSSDIMALGVMKELEQMGRVIPGSISVIGFDDISIASYTTPKLTTVRQEKYEMGYQAAQMLIDMIEGRNVKHKIVLDNQLIIRESADRLQKG</sequence>
<evidence type="ECO:0000256" key="3">
    <source>
        <dbReference type="ARBA" id="ARBA00023163"/>
    </source>
</evidence>
<dbReference type="InterPro" id="IPR046335">
    <property type="entry name" value="LacI/GalR-like_sensor"/>
</dbReference>
<dbReference type="CDD" id="cd06267">
    <property type="entry name" value="PBP1_LacI_sugar_binding-like"/>
    <property type="match status" value="1"/>
</dbReference>
<feature type="domain" description="HTH lacI-type" evidence="4">
    <location>
        <begin position="3"/>
        <end position="57"/>
    </location>
</feature>
<accession>A0A0W1AYC3</accession>
<dbReference type="InterPro" id="IPR028082">
    <property type="entry name" value="Peripla_BP_I"/>
</dbReference>
<dbReference type="PROSITE" id="PS00356">
    <property type="entry name" value="HTH_LACI_1"/>
    <property type="match status" value="1"/>
</dbReference>
<dbReference type="SUPFAM" id="SSF53822">
    <property type="entry name" value="Periplasmic binding protein-like I"/>
    <property type="match status" value="1"/>
</dbReference>
<name>A0A0W1AYC3_9BACL</name>
<dbReference type="CDD" id="cd01392">
    <property type="entry name" value="HTH_LacI"/>
    <property type="match status" value="1"/>
</dbReference>
<dbReference type="Pfam" id="PF00356">
    <property type="entry name" value="LacI"/>
    <property type="match status" value="1"/>
</dbReference>
<dbReference type="SUPFAM" id="SSF47413">
    <property type="entry name" value="lambda repressor-like DNA-binding domains"/>
    <property type="match status" value="1"/>
</dbReference>
<comment type="caution">
    <text evidence="5">The sequence shown here is derived from an EMBL/GenBank/DDBJ whole genome shotgun (WGS) entry which is preliminary data.</text>
</comment>
<dbReference type="GO" id="GO:0003700">
    <property type="term" value="F:DNA-binding transcription factor activity"/>
    <property type="evidence" value="ECO:0007669"/>
    <property type="project" value="TreeGrafter"/>
</dbReference>
<dbReference type="PROSITE" id="PS50932">
    <property type="entry name" value="HTH_LACI_2"/>
    <property type="match status" value="1"/>
</dbReference>
<keyword evidence="3" id="KW-0804">Transcription</keyword>
<evidence type="ECO:0000256" key="2">
    <source>
        <dbReference type="ARBA" id="ARBA00023125"/>
    </source>
</evidence>
<dbReference type="RefSeq" id="WP_060624154.1">
    <property type="nucleotide sequence ID" value="NZ_LCZJ02000023.1"/>
</dbReference>
<reference evidence="5 6" key="1">
    <citation type="journal article" date="2015" name="Int. Biodeterior. Biodegradation">
        <title>Physiological and genetic screening methods for the isolation of methyl tert-butyl ether-degrading bacteria for bioremediation purposes.</title>
        <authorList>
            <person name="Guisado I.M."/>
            <person name="Purswani J."/>
            <person name="Gonzalez Lopez J."/>
            <person name="Pozo C."/>
        </authorList>
    </citation>
    <scope>NUCLEOTIDE SEQUENCE [LARGE SCALE GENOMIC DNA]</scope>
    <source>
        <strain evidence="5 6">SH7</strain>
    </source>
</reference>
<dbReference type="Proteomes" id="UP000054709">
    <property type="component" value="Unassembled WGS sequence"/>
</dbReference>
<evidence type="ECO:0000259" key="4">
    <source>
        <dbReference type="PROSITE" id="PS50932"/>
    </source>
</evidence>
<dbReference type="AlphaFoldDB" id="A0A0W1AYC3"/>
<evidence type="ECO:0000256" key="1">
    <source>
        <dbReference type="ARBA" id="ARBA00023015"/>
    </source>
</evidence>
<dbReference type="InterPro" id="IPR010982">
    <property type="entry name" value="Lambda_DNA-bd_dom_sf"/>
</dbReference>
<evidence type="ECO:0000313" key="6">
    <source>
        <dbReference type="Proteomes" id="UP000054709"/>
    </source>
</evidence>
<dbReference type="InterPro" id="IPR000843">
    <property type="entry name" value="HTH_LacI"/>
</dbReference>
<organism evidence="5 6">
    <name type="scientific">Paenibacillus etheri</name>
    <dbReference type="NCBI Taxonomy" id="1306852"/>
    <lineage>
        <taxon>Bacteria</taxon>
        <taxon>Bacillati</taxon>
        <taxon>Bacillota</taxon>
        <taxon>Bacilli</taxon>
        <taxon>Bacillales</taxon>
        <taxon>Paenibacillaceae</taxon>
        <taxon>Paenibacillus</taxon>
    </lineage>
</organism>